<keyword evidence="1 3" id="KW-0853">WD repeat</keyword>
<name>A0A485LLG9_9STRA</name>
<keyword evidence="2" id="KW-0677">Repeat</keyword>
<protein>
    <submittedName>
        <fullName evidence="5">Aste57867_22922 protein</fullName>
    </submittedName>
</protein>
<evidence type="ECO:0000256" key="1">
    <source>
        <dbReference type="ARBA" id="ARBA00022574"/>
    </source>
</evidence>
<dbReference type="PANTHER" id="PTHR10971">
    <property type="entry name" value="MRNA EXPORT FACTOR AND BUB3"/>
    <property type="match status" value="1"/>
</dbReference>
<dbReference type="EMBL" id="VJMH01007217">
    <property type="protein sequence ID" value="KAF0685151.1"/>
    <property type="molecule type" value="Genomic_DNA"/>
</dbReference>
<gene>
    <name evidence="5" type="primary">Aste57867_22922</name>
    <name evidence="4" type="ORF">As57867_022851</name>
    <name evidence="5" type="ORF">ASTE57867_22922</name>
</gene>
<dbReference type="Gene3D" id="2.130.10.10">
    <property type="entry name" value="YVTN repeat-like/Quinoprotein amine dehydrogenase"/>
    <property type="match status" value="1"/>
</dbReference>
<dbReference type="InterPro" id="IPR036322">
    <property type="entry name" value="WD40_repeat_dom_sf"/>
</dbReference>
<dbReference type="InterPro" id="IPR015943">
    <property type="entry name" value="WD40/YVTN_repeat-like_dom_sf"/>
</dbReference>
<dbReference type="Proteomes" id="UP000332933">
    <property type="component" value="Unassembled WGS sequence"/>
</dbReference>
<reference evidence="4" key="2">
    <citation type="submission" date="2019-06" db="EMBL/GenBank/DDBJ databases">
        <title>Genomics analysis of Aphanomyces spp. identifies a new class of oomycete effector associated with host adaptation.</title>
        <authorList>
            <person name="Gaulin E."/>
        </authorList>
    </citation>
    <scope>NUCLEOTIDE SEQUENCE</scope>
    <source>
        <strain evidence="4">CBS 578.67</strain>
    </source>
</reference>
<dbReference type="InterPro" id="IPR001680">
    <property type="entry name" value="WD40_rpt"/>
</dbReference>
<evidence type="ECO:0000256" key="2">
    <source>
        <dbReference type="ARBA" id="ARBA00022737"/>
    </source>
</evidence>
<dbReference type="AlphaFoldDB" id="A0A485LLG9"/>
<evidence type="ECO:0000256" key="3">
    <source>
        <dbReference type="PROSITE-ProRule" id="PRU00221"/>
    </source>
</evidence>
<sequence length="370" mass="41081">MDTTDAPQVIEHVVKSLNYTPYDARWIPCSARFVSLGIHPRATGALHVYGLQQGELKSIYELEKQHGIKCGTFGASSLDERQLAVGDFAGVMSVYDFEKPEIPVYSAQAHKSIINCIDGCGGLNIGYGAPELVTGGRDGCVRVWDTRVANPVVSLEPEQDEAVRDCWSVAFGAPSREPRCLIPAVGNSFNDEERCVAAGYDNGDVKLFDLRTNTMRWETNVQNGVVGVQFDRKDIEMNKLLVATLESKFRIYDMRTFHPSKGYAYMSEKAHKSTVWQGRFLPQNRDLFMTGGGNGGFNLYKYHYPSSRTTQDADGVMMGVGGTVELLNSRVLSTQPIVSMDWSADREGLCVLSCLDQTIRVYIVSKTHKY</sequence>
<dbReference type="EMBL" id="CAADRA010007243">
    <property type="protein sequence ID" value="VFT99572.1"/>
    <property type="molecule type" value="Genomic_DNA"/>
</dbReference>
<dbReference type="SUPFAM" id="SSF50978">
    <property type="entry name" value="WD40 repeat-like"/>
    <property type="match status" value="1"/>
</dbReference>
<evidence type="ECO:0000313" key="6">
    <source>
        <dbReference type="Proteomes" id="UP000332933"/>
    </source>
</evidence>
<keyword evidence="6" id="KW-1185">Reference proteome</keyword>
<evidence type="ECO:0000313" key="4">
    <source>
        <dbReference type="EMBL" id="KAF0685151.1"/>
    </source>
</evidence>
<accession>A0A485LLG9</accession>
<dbReference type="SMART" id="SM00320">
    <property type="entry name" value="WD40"/>
    <property type="match status" value="5"/>
</dbReference>
<organism evidence="5 6">
    <name type="scientific">Aphanomyces stellatus</name>
    <dbReference type="NCBI Taxonomy" id="120398"/>
    <lineage>
        <taxon>Eukaryota</taxon>
        <taxon>Sar</taxon>
        <taxon>Stramenopiles</taxon>
        <taxon>Oomycota</taxon>
        <taxon>Saprolegniomycetes</taxon>
        <taxon>Saprolegniales</taxon>
        <taxon>Verrucalvaceae</taxon>
        <taxon>Aphanomyces</taxon>
    </lineage>
</organism>
<proteinExistence type="predicted"/>
<dbReference type="Pfam" id="PF00400">
    <property type="entry name" value="WD40"/>
    <property type="match status" value="1"/>
</dbReference>
<reference evidence="5 6" key="1">
    <citation type="submission" date="2019-03" db="EMBL/GenBank/DDBJ databases">
        <authorList>
            <person name="Gaulin E."/>
            <person name="Dumas B."/>
        </authorList>
    </citation>
    <scope>NUCLEOTIDE SEQUENCE [LARGE SCALE GENOMIC DNA]</scope>
    <source>
        <strain evidence="5">CBS 568.67</strain>
    </source>
</reference>
<dbReference type="PROSITE" id="PS50082">
    <property type="entry name" value="WD_REPEATS_2"/>
    <property type="match status" value="1"/>
</dbReference>
<feature type="repeat" description="WD" evidence="3">
    <location>
        <begin position="132"/>
        <end position="154"/>
    </location>
</feature>
<dbReference type="OrthoDB" id="10248252at2759"/>
<evidence type="ECO:0000313" key="5">
    <source>
        <dbReference type="EMBL" id="VFT99572.1"/>
    </source>
</evidence>